<dbReference type="Proteomes" id="UP000663879">
    <property type="component" value="Unassembled WGS sequence"/>
</dbReference>
<evidence type="ECO:0000313" key="1">
    <source>
        <dbReference type="EMBL" id="CAF0936308.1"/>
    </source>
</evidence>
<comment type="caution">
    <text evidence="1">The sequence shown here is derived from an EMBL/GenBank/DDBJ whole genome shotgun (WGS) entry which is preliminary data.</text>
</comment>
<sequence length="184" mass="21440">MILYDCEFYSNVPLRGSLSYQTSSIYQAQLIFIKKDFEIRTIKYGANYVDKTLRLQKANQLYYEFLDIHHDNSKITGFKAYFNNGTMRSIGNTNTNRIQIDFKNKLINQVNLRADSSKIIQLQFCWISRIDFKSSCSLAAGGTSGTRYTVNYDSQYMKFQIEQLNVYAVAWTDSVQFVFGQFTF</sequence>
<keyword evidence="2" id="KW-1185">Reference proteome</keyword>
<dbReference type="AlphaFoldDB" id="A0A814BXV7"/>
<dbReference type="EMBL" id="CAJNOC010002488">
    <property type="protein sequence ID" value="CAF0936308.1"/>
    <property type="molecule type" value="Genomic_DNA"/>
</dbReference>
<reference evidence="1" key="1">
    <citation type="submission" date="2021-02" db="EMBL/GenBank/DDBJ databases">
        <authorList>
            <person name="Nowell W R."/>
        </authorList>
    </citation>
    <scope>NUCLEOTIDE SEQUENCE</scope>
    <source>
        <strain evidence="1">Ploen Becks lab</strain>
    </source>
</reference>
<organism evidence="1 2">
    <name type="scientific">Brachionus calyciflorus</name>
    <dbReference type="NCBI Taxonomy" id="104777"/>
    <lineage>
        <taxon>Eukaryota</taxon>
        <taxon>Metazoa</taxon>
        <taxon>Spiralia</taxon>
        <taxon>Gnathifera</taxon>
        <taxon>Rotifera</taxon>
        <taxon>Eurotatoria</taxon>
        <taxon>Monogononta</taxon>
        <taxon>Pseudotrocha</taxon>
        <taxon>Ploima</taxon>
        <taxon>Brachionidae</taxon>
        <taxon>Brachionus</taxon>
    </lineage>
</organism>
<gene>
    <name evidence="1" type="ORF">OXX778_LOCUS13180</name>
</gene>
<evidence type="ECO:0000313" key="2">
    <source>
        <dbReference type="Proteomes" id="UP000663879"/>
    </source>
</evidence>
<proteinExistence type="predicted"/>
<name>A0A814BXV7_9BILA</name>
<accession>A0A814BXV7</accession>
<protein>
    <submittedName>
        <fullName evidence="1">Uncharacterized protein</fullName>
    </submittedName>
</protein>